<keyword evidence="5 8" id="KW-0378">Hydrolase</keyword>
<dbReference type="Proteomes" id="UP000234483">
    <property type="component" value="Unassembled WGS sequence"/>
</dbReference>
<reference evidence="10 13" key="2">
    <citation type="submission" date="2018-01" db="EMBL/GenBank/DDBJ databases">
        <title>Complete genome sequence of Caulobacter flavus RHGG3.</title>
        <authorList>
            <person name="Yang E."/>
        </authorList>
    </citation>
    <scope>NUCLEOTIDE SEQUENCE [LARGE SCALE GENOMIC DNA]</scope>
    <source>
        <strain evidence="10 13">RHGG3</strain>
    </source>
</reference>
<dbReference type="Pfam" id="PF01850">
    <property type="entry name" value="PIN"/>
    <property type="match status" value="1"/>
</dbReference>
<feature type="domain" description="PIN" evidence="9">
    <location>
        <begin position="5"/>
        <end position="122"/>
    </location>
</feature>
<dbReference type="AlphaFoldDB" id="A0A2N5CN26"/>
<name>A0A2N5CN26_9CAUL</name>
<organism evidence="11 12">
    <name type="scientific">Caulobacter flavus</name>
    <dbReference type="NCBI Taxonomy" id="1679497"/>
    <lineage>
        <taxon>Bacteria</taxon>
        <taxon>Pseudomonadati</taxon>
        <taxon>Pseudomonadota</taxon>
        <taxon>Alphaproteobacteria</taxon>
        <taxon>Caulobacterales</taxon>
        <taxon>Caulobacteraceae</taxon>
        <taxon>Caulobacter</taxon>
    </lineage>
</organism>
<feature type="binding site" evidence="8">
    <location>
        <position position="96"/>
    </location>
    <ligand>
        <name>Mg(2+)</name>
        <dbReference type="ChEBI" id="CHEBI:18420"/>
    </ligand>
</feature>
<evidence type="ECO:0000313" key="11">
    <source>
        <dbReference type="EMBL" id="PLR07821.1"/>
    </source>
</evidence>
<dbReference type="EMBL" id="PJRQ01000044">
    <property type="protein sequence ID" value="PLR07821.1"/>
    <property type="molecule type" value="Genomic_DNA"/>
</dbReference>
<dbReference type="GO" id="GO:0016787">
    <property type="term" value="F:hydrolase activity"/>
    <property type="evidence" value="ECO:0007669"/>
    <property type="project" value="UniProtKB-KW"/>
</dbReference>
<dbReference type="KEGG" id="cfh:C1707_10090"/>
<dbReference type="PANTHER" id="PTHR33653">
    <property type="entry name" value="RIBONUCLEASE VAPC2"/>
    <property type="match status" value="1"/>
</dbReference>
<dbReference type="InterPro" id="IPR022907">
    <property type="entry name" value="VapC_family"/>
</dbReference>
<evidence type="ECO:0000256" key="8">
    <source>
        <dbReference type="HAMAP-Rule" id="MF_00265"/>
    </source>
</evidence>
<dbReference type="GO" id="GO:0090729">
    <property type="term" value="F:toxin activity"/>
    <property type="evidence" value="ECO:0007669"/>
    <property type="project" value="UniProtKB-KW"/>
</dbReference>
<dbReference type="InterPro" id="IPR050556">
    <property type="entry name" value="Type_II_TA_system_RNase"/>
</dbReference>
<keyword evidence="13" id="KW-1185">Reference proteome</keyword>
<keyword evidence="4 8" id="KW-0479">Metal-binding</keyword>
<dbReference type="InterPro" id="IPR002716">
    <property type="entry name" value="PIN_dom"/>
</dbReference>
<dbReference type="RefSeq" id="WP_101714989.1">
    <property type="nucleotide sequence ID" value="NZ_CP026100.1"/>
</dbReference>
<evidence type="ECO:0000256" key="1">
    <source>
        <dbReference type="ARBA" id="ARBA00001946"/>
    </source>
</evidence>
<dbReference type="GO" id="GO:0000287">
    <property type="term" value="F:magnesium ion binding"/>
    <property type="evidence" value="ECO:0007669"/>
    <property type="project" value="UniProtKB-UniRule"/>
</dbReference>
<keyword evidence="8" id="KW-0800">Toxin</keyword>
<dbReference type="HAMAP" id="MF_00265">
    <property type="entry name" value="VapC_Nob1"/>
    <property type="match status" value="1"/>
</dbReference>
<evidence type="ECO:0000313" key="12">
    <source>
        <dbReference type="Proteomes" id="UP000234483"/>
    </source>
</evidence>
<protein>
    <recommendedName>
        <fullName evidence="8">Ribonuclease VapC</fullName>
        <shortName evidence="8">RNase VapC</shortName>
        <ecNumber evidence="8">3.1.-.-</ecNumber>
    </recommendedName>
    <alternativeName>
        <fullName evidence="8">Toxin VapC</fullName>
    </alternativeName>
</protein>
<accession>A0A2N5CN26</accession>
<dbReference type="Gene3D" id="3.40.50.1010">
    <property type="entry name" value="5'-nuclease"/>
    <property type="match status" value="1"/>
</dbReference>
<evidence type="ECO:0000256" key="6">
    <source>
        <dbReference type="ARBA" id="ARBA00022842"/>
    </source>
</evidence>
<sequence>MAAFVLDTNVAIHLRDGDPVISAKIAALDGAVLLSIVSRVELEGGVYREPADVAVRRARLDAMLDILPVLDFGAEAADAYRAIVQATGYSRRKILDRMIAAQALTHRATLVTCNPADFQDVPGLALLAW</sequence>
<evidence type="ECO:0000259" key="9">
    <source>
        <dbReference type="Pfam" id="PF01850"/>
    </source>
</evidence>
<dbReference type="InterPro" id="IPR029060">
    <property type="entry name" value="PIN-like_dom_sf"/>
</dbReference>
<comment type="cofactor">
    <cofactor evidence="1 8">
        <name>Mg(2+)</name>
        <dbReference type="ChEBI" id="CHEBI:18420"/>
    </cofactor>
</comment>
<comment type="function">
    <text evidence="8">Toxic component of a toxin-antitoxin (TA) system. An RNase.</text>
</comment>
<dbReference type="PANTHER" id="PTHR33653:SF1">
    <property type="entry name" value="RIBONUCLEASE VAPC2"/>
    <property type="match status" value="1"/>
</dbReference>
<evidence type="ECO:0000313" key="10">
    <source>
        <dbReference type="EMBL" id="AYV46585.1"/>
    </source>
</evidence>
<dbReference type="CDD" id="cd18736">
    <property type="entry name" value="PIN_CcVapC1-like"/>
    <property type="match status" value="1"/>
</dbReference>
<reference evidence="11 12" key="1">
    <citation type="submission" date="2017-12" db="EMBL/GenBank/DDBJ databases">
        <title>The genome sequence of Caulobacter flavus CGMCC1 15093.</title>
        <authorList>
            <person name="Gao J."/>
            <person name="Mao X."/>
            <person name="Sun J."/>
        </authorList>
    </citation>
    <scope>NUCLEOTIDE SEQUENCE [LARGE SCALE GENOMIC DNA]</scope>
    <source>
        <strain evidence="11 12">CGMCC1 15093</strain>
    </source>
</reference>
<gene>
    <name evidence="8" type="primary">vapC</name>
    <name evidence="10" type="ORF">C1707_10090</name>
    <name evidence="11" type="ORF">CFHF_21565</name>
</gene>
<dbReference type="Proteomes" id="UP000281192">
    <property type="component" value="Chromosome"/>
</dbReference>
<evidence type="ECO:0000256" key="3">
    <source>
        <dbReference type="ARBA" id="ARBA00022722"/>
    </source>
</evidence>
<dbReference type="SUPFAM" id="SSF88723">
    <property type="entry name" value="PIN domain-like"/>
    <property type="match status" value="1"/>
</dbReference>
<keyword evidence="3 8" id="KW-0540">Nuclease</keyword>
<dbReference type="OrthoDB" id="9796690at2"/>
<evidence type="ECO:0000256" key="4">
    <source>
        <dbReference type="ARBA" id="ARBA00022723"/>
    </source>
</evidence>
<dbReference type="EMBL" id="CP026100">
    <property type="protein sequence ID" value="AYV46585.1"/>
    <property type="molecule type" value="Genomic_DNA"/>
</dbReference>
<feature type="binding site" evidence="8">
    <location>
        <position position="7"/>
    </location>
    <ligand>
        <name>Mg(2+)</name>
        <dbReference type="ChEBI" id="CHEBI:18420"/>
    </ligand>
</feature>
<evidence type="ECO:0000256" key="5">
    <source>
        <dbReference type="ARBA" id="ARBA00022801"/>
    </source>
</evidence>
<evidence type="ECO:0000256" key="7">
    <source>
        <dbReference type="ARBA" id="ARBA00038093"/>
    </source>
</evidence>
<dbReference type="EC" id="3.1.-.-" evidence="8"/>
<evidence type="ECO:0000256" key="2">
    <source>
        <dbReference type="ARBA" id="ARBA00022649"/>
    </source>
</evidence>
<comment type="similarity">
    <text evidence="7 8">Belongs to the PINc/VapC protein family.</text>
</comment>
<proteinExistence type="inferred from homology"/>
<dbReference type="GO" id="GO:0004540">
    <property type="term" value="F:RNA nuclease activity"/>
    <property type="evidence" value="ECO:0007669"/>
    <property type="project" value="InterPro"/>
</dbReference>
<keyword evidence="6 8" id="KW-0460">Magnesium</keyword>
<keyword evidence="2 8" id="KW-1277">Toxin-antitoxin system</keyword>
<evidence type="ECO:0000313" key="13">
    <source>
        <dbReference type="Proteomes" id="UP000281192"/>
    </source>
</evidence>